<dbReference type="Proteomes" id="UP001050691">
    <property type="component" value="Unassembled WGS sequence"/>
</dbReference>
<feature type="compositionally biased region" description="Low complexity" evidence="2">
    <location>
        <begin position="691"/>
        <end position="704"/>
    </location>
</feature>
<feature type="region of interest" description="Disordered" evidence="2">
    <location>
        <begin position="1133"/>
        <end position="1208"/>
    </location>
</feature>
<dbReference type="PROSITE" id="PS50048">
    <property type="entry name" value="ZN2_CY6_FUNGAL_2"/>
    <property type="match status" value="2"/>
</dbReference>
<dbReference type="InterPro" id="IPR001138">
    <property type="entry name" value="Zn2Cys6_DnaBD"/>
</dbReference>
<feature type="compositionally biased region" description="Basic and acidic residues" evidence="2">
    <location>
        <begin position="647"/>
        <end position="677"/>
    </location>
</feature>
<comment type="caution">
    <text evidence="4">The sequence shown here is derived from an EMBL/GenBank/DDBJ whole genome shotgun (WGS) entry which is preliminary data.</text>
</comment>
<keyword evidence="5" id="KW-1185">Reference proteome</keyword>
<gene>
    <name evidence="4" type="ORF">Clacol_009817</name>
</gene>
<feature type="region of interest" description="Disordered" evidence="2">
    <location>
        <begin position="1270"/>
        <end position="1378"/>
    </location>
</feature>
<feature type="compositionally biased region" description="Low complexity" evidence="2">
    <location>
        <begin position="391"/>
        <end position="405"/>
    </location>
</feature>
<feature type="domain" description="Zn(2)-C6 fungal-type" evidence="3">
    <location>
        <begin position="887"/>
        <end position="917"/>
    </location>
</feature>
<reference evidence="4" key="1">
    <citation type="submission" date="2021-10" db="EMBL/GenBank/DDBJ databases">
        <title>De novo Genome Assembly of Clathrus columnatus (Basidiomycota, Fungi) Using Illumina and Nanopore Sequence Data.</title>
        <authorList>
            <person name="Ogiso-Tanaka E."/>
            <person name="Itagaki H."/>
            <person name="Hosoya T."/>
            <person name="Hosaka K."/>
        </authorList>
    </citation>
    <scope>NUCLEOTIDE SEQUENCE</scope>
    <source>
        <strain evidence="4">MO-923</strain>
    </source>
</reference>
<feature type="compositionally biased region" description="Pro residues" evidence="2">
    <location>
        <begin position="1186"/>
        <end position="1196"/>
    </location>
</feature>
<feature type="region of interest" description="Disordered" evidence="2">
    <location>
        <begin position="691"/>
        <end position="727"/>
    </location>
</feature>
<protein>
    <recommendedName>
        <fullName evidence="3">Zn(2)-C6 fungal-type domain-containing protein</fullName>
    </recommendedName>
</protein>
<dbReference type="InterPro" id="IPR036864">
    <property type="entry name" value="Zn2-C6_fun-type_DNA-bd_sf"/>
</dbReference>
<evidence type="ECO:0000313" key="5">
    <source>
        <dbReference type="Proteomes" id="UP001050691"/>
    </source>
</evidence>
<evidence type="ECO:0000256" key="1">
    <source>
        <dbReference type="RuleBase" id="RU004560"/>
    </source>
</evidence>
<feature type="compositionally biased region" description="Low complexity" evidence="2">
    <location>
        <begin position="995"/>
        <end position="1015"/>
    </location>
</feature>
<evidence type="ECO:0000256" key="2">
    <source>
        <dbReference type="SAM" id="MobiDB-lite"/>
    </source>
</evidence>
<comment type="similarity">
    <text evidence="1">Belongs to the TRAFAC class TrmE-Era-EngA-EngB-Septin-like GTPase superfamily. Septin GTPase family.</text>
</comment>
<feature type="compositionally biased region" description="Acidic residues" evidence="2">
    <location>
        <begin position="1066"/>
        <end position="1076"/>
    </location>
</feature>
<dbReference type="InterPro" id="IPR030379">
    <property type="entry name" value="G_SEPTIN_dom"/>
</dbReference>
<evidence type="ECO:0000259" key="3">
    <source>
        <dbReference type="PROSITE" id="PS50048"/>
    </source>
</evidence>
<accession>A0AAV5ALQ2</accession>
<feature type="compositionally biased region" description="Basic and acidic residues" evidence="2">
    <location>
        <begin position="339"/>
        <end position="352"/>
    </location>
</feature>
<dbReference type="Gene3D" id="4.10.240.10">
    <property type="entry name" value="Zn(2)-C6 fungal-type DNA-binding domain"/>
    <property type="match status" value="2"/>
</dbReference>
<feature type="compositionally biased region" description="Polar residues" evidence="2">
    <location>
        <begin position="261"/>
        <end position="275"/>
    </location>
</feature>
<feature type="compositionally biased region" description="Polar residues" evidence="2">
    <location>
        <begin position="1270"/>
        <end position="1279"/>
    </location>
</feature>
<dbReference type="Gene3D" id="3.40.50.300">
    <property type="entry name" value="P-loop containing nucleotide triphosphate hydrolases"/>
    <property type="match status" value="2"/>
</dbReference>
<feature type="compositionally biased region" description="Polar residues" evidence="2">
    <location>
        <begin position="1447"/>
        <end position="1459"/>
    </location>
</feature>
<dbReference type="Pfam" id="PF00735">
    <property type="entry name" value="Septin"/>
    <property type="match status" value="1"/>
</dbReference>
<feature type="compositionally biased region" description="Polar residues" evidence="2">
    <location>
        <begin position="1292"/>
        <end position="1303"/>
    </location>
</feature>
<dbReference type="GO" id="GO:0000981">
    <property type="term" value="F:DNA-binding transcription factor activity, RNA polymerase II-specific"/>
    <property type="evidence" value="ECO:0007669"/>
    <property type="project" value="InterPro"/>
</dbReference>
<feature type="compositionally biased region" description="Polar residues" evidence="2">
    <location>
        <begin position="290"/>
        <end position="309"/>
    </location>
</feature>
<feature type="compositionally biased region" description="Basic and acidic residues" evidence="2">
    <location>
        <begin position="1165"/>
        <end position="1176"/>
    </location>
</feature>
<dbReference type="EMBL" id="BPWL01000011">
    <property type="protein sequence ID" value="GJJ15539.1"/>
    <property type="molecule type" value="Genomic_DNA"/>
</dbReference>
<dbReference type="PANTHER" id="PTHR47785">
    <property type="entry name" value="ZN(II)2CYS6 TRANSCRIPTION FACTOR (EUROFUNG)-RELATED-RELATED"/>
    <property type="match status" value="1"/>
</dbReference>
<evidence type="ECO:0000313" key="4">
    <source>
        <dbReference type="EMBL" id="GJJ15539.1"/>
    </source>
</evidence>
<feature type="compositionally biased region" description="Basic and acidic residues" evidence="2">
    <location>
        <begin position="544"/>
        <end position="553"/>
    </location>
</feature>
<dbReference type="GO" id="GO:0008270">
    <property type="term" value="F:zinc ion binding"/>
    <property type="evidence" value="ECO:0007669"/>
    <property type="project" value="InterPro"/>
</dbReference>
<dbReference type="SUPFAM" id="SSF57701">
    <property type="entry name" value="Zn2/Cys6 DNA-binding domain"/>
    <property type="match status" value="2"/>
</dbReference>
<dbReference type="InterPro" id="IPR053181">
    <property type="entry name" value="EcdB-like_regulator"/>
</dbReference>
<dbReference type="GO" id="GO:0005525">
    <property type="term" value="F:GTP binding"/>
    <property type="evidence" value="ECO:0007669"/>
    <property type="project" value="UniProtKB-KW"/>
</dbReference>
<feature type="compositionally biased region" description="Basic and acidic residues" evidence="2">
    <location>
        <begin position="595"/>
        <end position="633"/>
    </location>
</feature>
<dbReference type="PANTHER" id="PTHR47785:SF3">
    <property type="entry name" value="ZN(2)-C6 FUNGAL-TYPE DOMAIN-CONTAINING PROTEIN"/>
    <property type="match status" value="1"/>
</dbReference>
<feature type="compositionally biased region" description="Polar residues" evidence="2">
    <location>
        <begin position="360"/>
        <end position="379"/>
    </location>
</feature>
<sequence>MNGPGVVRPRQRQRTPTIQSYTIITVGQRCVGKSSLLRLFLDTLPLSPHATHDQLRSIANFVSSTNPFCECYLETLWDNERLLIHLIDTPPLNGDTLTETISLIEERYIRGARSDEDDESTIDDSHIHLCLYLLDALQHDFRPDIAAIGRLSVRVNVLPILARLISLKQSIRGRLADAGLGFGIFDKQGDDGIVLTPHSITGSPRTVPLLPYSIFSPEHSKLAYEPVLNLWMDKLDRRRADFQSLDNMKMDIDRKVDESTSTRFNPSLSSRNSVSPQPPAPELDVRKPDLTTTSVTQQDGELTPFPTTSSRKDEKSYPRTPPTADPSAPLPQTPSPSAVKDDPVRVESETKHSPSVPNPEETTQTEIEVKSSDSQTSGFVKSDDRSIQQRPSLTSSSSLSLSPSPQNAFGPEVKISPSSSNIPLKPSPCPVNCTEENHGRLICNNPPVTAPFSANDSELIAGKFVRVMRWGLLDCIDKRQSDFVRLRDEIMVWRKELKTYTREYLYSCFKDDSFSRLAAQAQQQQQQQSSRDILPEPSLHSHPRRESVSRDCAYRISPPPSLQHGLRGRSTSITESVAERDRPLIPRSVPSYSISRDRDSYPYEREKDLDGRYAYHDRSRENPPSPERERDYAHLSPSAGMIIPISNERKLSMSNGERERSKYRSPKHEHGWEDRLPVLPSIERDRYHRVSPNLHASPPSHSHPGPYPPQYNHHGHARDKEQFDHERTAREKISPLIRERDMITPPPRRSGSPGTGIPVPIGVLASQPGQGYGMNPNISPNMSAGGKQLDVHSLLNHNHHGAVSGQGLELGGREKEWERRERERDISPNPSTLGMSLSIPISNMPMSSGSAMANVVGTAGPSNNNTPVSVPNTALNAIGRKRKITMACNFCRSRKLKCDGVKPACAQCIKRGNTCDYQQHAVVPQGPPSAPKDPISQARDPAGQANVILHGTHVNGHLTSPGVRHREREHGRDAERDRDAPLYHAGRPYSPPPQGSSNPSSHSHSSYTPQSYSHPNYSRNREGSPPLPLPLPPSSQHHSNAPGATHTWRYTSQSHAQAHAAARDSDVDELMEDNSEHEDRDVDMRTRGIKSNRDFAHTVHEPSSNGSGGGSVLHSVNGRKRVSVDMLIVEALGEGSTREPVEEDGSVGPANNVGPTTAAVTAVRTGRDRIKERGKGQDVVQSQQGQPPPPPPPPPGQGGHYESGGPWYEMGMGVIDVGSEGDKKKRLNRQSANYGSKAVACVHCRARKTRCDAVRPACGNCARRSLSCSYNHVTPSQPRSKGKKAAAAAAATLTSGSNPSSISAGPIENKTDMGGSQRNSSTHLQQQQSHSPSVGRSPGQLGTTHGLPPSWHSQSHSSHSQSPLHSHPHGTPHSPIRIDDHRLPIEESAERERPLTRSPQPPIATLNVPERSRSRSSSGSLSINLMENGNGKNNNSNVTFNVNGTSIPVSRSRSTSNFAGPSIGELGSGTSGKRKSPDISGNGGEMLDGLSERGIIPERPDKRRKHWIENNSGESPVHLSNEVRVQ</sequence>
<feature type="compositionally biased region" description="Low complexity" evidence="2">
    <location>
        <begin position="1347"/>
        <end position="1365"/>
    </location>
</feature>
<organism evidence="4 5">
    <name type="scientific">Clathrus columnatus</name>
    <dbReference type="NCBI Taxonomy" id="1419009"/>
    <lineage>
        <taxon>Eukaryota</taxon>
        <taxon>Fungi</taxon>
        <taxon>Dikarya</taxon>
        <taxon>Basidiomycota</taxon>
        <taxon>Agaricomycotina</taxon>
        <taxon>Agaricomycetes</taxon>
        <taxon>Phallomycetidae</taxon>
        <taxon>Phallales</taxon>
        <taxon>Clathraceae</taxon>
        <taxon>Clathrus</taxon>
    </lineage>
</organism>
<keyword evidence="1" id="KW-0547">Nucleotide-binding</keyword>
<feature type="compositionally biased region" description="Low complexity" evidence="2">
    <location>
        <begin position="1415"/>
        <end position="1446"/>
    </location>
</feature>
<name>A0AAV5ALQ2_9AGAM</name>
<feature type="compositionally biased region" description="Basic and acidic residues" evidence="2">
    <location>
        <begin position="718"/>
        <end position="727"/>
    </location>
</feature>
<feature type="compositionally biased region" description="Low complexity" evidence="2">
    <location>
        <begin position="1320"/>
        <end position="1333"/>
    </location>
</feature>
<feature type="region of interest" description="Disordered" evidence="2">
    <location>
        <begin position="256"/>
        <end position="424"/>
    </location>
</feature>
<dbReference type="CDD" id="cd00067">
    <property type="entry name" value="GAL4"/>
    <property type="match status" value="2"/>
</dbReference>
<feature type="domain" description="Zn(2)-C6 fungal-type" evidence="3">
    <location>
        <begin position="1240"/>
        <end position="1270"/>
    </location>
</feature>
<feature type="compositionally biased region" description="Basic and acidic residues" evidence="2">
    <location>
        <begin position="1077"/>
        <end position="1100"/>
    </location>
</feature>
<dbReference type="Pfam" id="PF00172">
    <property type="entry name" value="Zn_clus"/>
    <property type="match status" value="2"/>
</dbReference>
<feature type="region of interest" description="Disordered" evidence="2">
    <location>
        <begin position="1390"/>
        <end position="1526"/>
    </location>
</feature>
<keyword evidence="1" id="KW-0342">GTP-binding</keyword>
<dbReference type="InterPro" id="IPR027417">
    <property type="entry name" value="P-loop_NTPase"/>
</dbReference>
<dbReference type="SMART" id="SM00066">
    <property type="entry name" value="GAL4"/>
    <property type="match status" value="2"/>
</dbReference>
<proteinExistence type="inferred from homology"/>
<dbReference type="SUPFAM" id="SSF52540">
    <property type="entry name" value="P-loop containing nucleoside triphosphate hydrolases"/>
    <property type="match status" value="1"/>
</dbReference>
<feature type="region of interest" description="Disordered" evidence="2">
    <location>
        <begin position="952"/>
        <end position="1116"/>
    </location>
</feature>
<feature type="compositionally biased region" description="Pro residues" evidence="2">
    <location>
        <begin position="319"/>
        <end position="334"/>
    </location>
</feature>
<dbReference type="PROSITE" id="PS00463">
    <property type="entry name" value="ZN2_CY6_FUNGAL_1"/>
    <property type="match status" value="2"/>
</dbReference>
<feature type="compositionally biased region" description="Low complexity" evidence="2">
    <location>
        <begin position="1150"/>
        <end position="1164"/>
    </location>
</feature>
<feature type="region of interest" description="Disordered" evidence="2">
    <location>
        <begin position="523"/>
        <end position="677"/>
    </location>
</feature>
<feature type="compositionally biased region" description="Basic and acidic residues" evidence="2">
    <location>
        <begin position="964"/>
        <end position="981"/>
    </location>
</feature>